<evidence type="ECO:0000259" key="6">
    <source>
        <dbReference type="Pfam" id="PF02782"/>
    </source>
</evidence>
<dbReference type="InterPro" id="IPR018484">
    <property type="entry name" value="FGGY_N"/>
</dbReference>
<dbReference type="InterPro" id="IPR018485">
    <property type="entry name" value="FGGY_C"/>
</dbReference>
<dbReference type="GO" id="GO:0016301">
    <property type="term" value="F:kinase activity"/>
    <property type="evidence" value="ECO:0007669"/>
    <property type="project" value="UniProtKB-KW"/>
</dbReference>
<sequence length="391" mass="41623">MDGRADAVRRVTGSALFPGALPVLLEEIEEADPERVQSSAFHLNCKDWIRYQLTGEIATDPTEASRTYLDVSSGVYSRELIDELGHERFRRLLPPVVPSTDIAGTVTAEASSVTGIPVGLPVVVGMVDTPLGGVGLGAAKPGQGYAIIGTTSFVGALHNQRTAANNQPVITLSFDGHGKVLECFAPMNGTPNLDWARSSLSLSDLSWAEVEDLANTAQPGAGGVIYLPYTSTSGERAPFVDTAASASWVNLSVSTTVAEMIRAVYEGLAQSLRECMDELGLESSAVIRLSGGGAQSDTICQILADVSGRVIERSDDIELGARGCAALALVALGNVGSVDAAMERLATPVRRFDPNEERYALHTTQATIFRQVREALRPQWRGLRQLRADSQ</sequence>
<evidence type="ECO:0000256" key="2">
    <source>
        <dbReference type="ARBA" id="ARBA00022629"/>
    </source>
</evidence>
<dbReference type="Gene3D" id="3.30.420.40">
    <property type="match status" value="2"/>
</dbReference>
<dbReference type="Proteomes" id="UP000316406">
    <property type="component" value="Unassembled WGS sequence"/>
</dbReference>
<keyword evidence="2" id="KW-0119">Carbohydrate metabolism</keyword>
<organism evidence="7 8">
    <name type="scientific">Brevibacterium aurantiacum</name>
    <dbReference type="NCBI Taxonomy" id="273384"/>
    <lineage>
        <taxon>Bacteria</taxon>
        <taxon>Bacillati</taxon>
        <taxon>Actinomycetota</taxon>
        <taxon>Actinomycetes</taxon>
        <taxon>Micrococcales</taxon>
        <taxon>Brevibacteriaceae</taxon>
        <taxon>Brevibacterium</taxon>
    </lineage>
</organism>
<accession>A0A556CFD4</accession>
<dbReference type="EMBL" id="VLTK01000005">
    <property type="protein sequence ID" value="TSI16155.1"/>
    <property type="molecule type" value="Genomic_DNA"/>
</dbReference>
<evidence type="ECO:0000259" key="5">
    <source>
        <dbReference type="Pfam" id="PF00370"/>
    </source>
</evidence>
<evidence type="ECO:0000313" key="8">
    <source>
        <dbReference type="Proteomes" id="UP000316406"/>
    </source>
</evidence>
<dbReference type="OrthoDB" id="9761504at2"/>
<feature type="domain" description="Carbohydrate kinase FGGY C-terminal" evidence="6">
    <location>
        <begin position="145"/>
        <end position="332"/>
    </location>
</feature>
<dbReference type="GO" id="GO:0042732">
    <property type="term" value="P:D-xylose metabolic process"/>
    <property type="evidence" value="ECO:0007669"/>
    <property type="project" value="UniProtKB-KW"/>
</dbReference>
<evidence type="ECO:0000256" key="4">
    <source>
        <dbReference type="ARBA" id="ARBA00022777"/>
    </source>
</evidence>
<dbReference type="AlphaFoldDB" id="A0A556CFD4"/>
<comment type="similarity">
    <text evidence="1">Belongs to the FGGY kinase family.</text>
</comment>
<dbReference type="SUPFAM" id="SSF53067">
    <property type="entry name" value="Actin-like ATPase domain"/>
    <property type="match status" value="2"/>
</dbReference>
<keyword evidence="4 7" id="KW-0418">Kinase</keyword>
<keyword evidence="3" id="KW-0808">Transferase</keyword>
<gene>
    <name evidence="7" type="ORF">FO013_11070</name>
</gene>
<reference evidence="7 8" key="1">
    <citation type="submission" date="2019-07" db="EMBL/GenBank/DDBJ databases">
        <title>Draft genome sequence of Brevibacterium aurantiacum XU54 isolated from Xinjiang China.</title>
        <authorList>
            <person name="Xu X."/>
        </authorList>
    </citation>
    <scope>NUCLEOTIDE SEQUENCE [LARGE SCALE GENOMIC DNA]</scope>
    <source>
        <strain evidence="7 8">XU54</strain>
    </source>
</reference>
<dbReference type="PANTHER" id="PTHR43095:SF5">
    <property type="entry name" value="XYLULOSE KINASE"/>
    <property type="match status" value="1"/>
</dbReference>
<keyword evidence="8" id="KW-1185">Reference proteome</keyword>
<feature type="domain" description="Carbohydrate kinase FGGY N-terminal" evidence="5">
    <location>
        <begin position="3"/>
        <end position="135"/>
    </location>
</feature>
<dbReference type="InterPro" id="IPR050406">
    <property type="entry name" value="FGGY_Carb_Kinase"/>
</dbReference>
<evidence type="ECO:0000313" key="7">
    <source>
        <dbReference type="EMBL" id="TSI16155.1"/>
    </source>
</evidence>
<dbReference type="Pfam" id="PF02782">
    <property type="entry name" value="FGGY_C"/>
    <property type="match status" value="1"/>
</dbReference>
<proteinExistence type="inferred from homology"/>
<protein>
    <submittedName>
        <fullName evidence="7">Carbohydrate kinase</fullName>
    </submittedName>
</protein>
<evidence type="ECO:0000256" key="3">
    <source>
        <dbReference type="ARBA" id="ARBA00022679"/>
    </source>
</evidence>
<name>A0A556CFD4_BREAU</name>
<dbReference type="InterPro" id="IPR043129">
    <property type="entry name" value="ATPase_NBD"/>
</dbReference>
<dbReference type="Pfam" id="PF00370">
    <property type="entry name" value="FGGY_N"/>
    <property type="match status" value="1"/>
</dbReference>
<dbReference type="PANTHER" id="PTHR43095">
    <property type="entry name" value="SUGAR KINASE"/>
    <property type="match status" value="1"/>
</dbReference>
<comment type="caution">
    <text evidence="7">The sequence shown here is derived from an EMBL/GenBank/DDBJ whole genome shotgun (WGS) entry which is preliminary data.</text>
</comment>
<keyword evidence="2" id="KW-0859">Xylose metabolism</keyword>
<evidence type="ECO:0000256" key="1">
    <source>
        <dbReference type="ARBA" id="ARBA00009156"/>
    </source>
</evidence>